<comment type="subcellular location">
    <subcellularLocation>
        <location evidence="1">Cytoplasm</location>
    </subcellularLocation>
</comment>
<protein>
    <submittedName>
        <fullName evidence="4">SWI5-dependent HO expression protein 4</fullName>
    </submittedName>
</protein>
<dbReference type="SUPFAM" id="SSF48371">
    <property type="entry name" value="ARM repeat"/>
    <property type="match status" value="1"/>
</dbReference>
<proteinExistence type="predicted"/>
<keyword evidence="5" id="KW-1185">Reference proteome</keyword>
<name>A0A9W8A7R9_9FUNG</name>
<dbReference type="OrthoDB" id="5574718at2759"/>
<accession>A0A9W8A7R9</accession>
<dbReference type="GO" id="GO:0005737">
    <property type="term" value="C:cytoplasm"/>
    <property type="evidence" value="ECO:0007669"/>
    <property type="project" value="UniProtKB-SubCell"/>
</dbReference>
<feature type="compositionally biased region" description="Acidic residues" evidence="3">
    <location>
        <begin position="937"/>
        <end position="953"/>
    </location>
</feature>
<feature type="compositionally biased region" description="Basic and acidic residues" evidence="3">
    <location>
        <begin position="488"/>
        <end position="502"/>
    </location>
</feature>
<reference evidence="4" key="1">
    <citation type="submission" date="2022-07" db="EMBL/GenBank/DDBJ databases">
        <title>Phylogenomic reconstructions and comparative analyses of Kickxellomycotina fungi.</title>
        <authorList>
            <person name="Reynolds N.K."/>
            <person name="Stajich J.E."/>
            <person name="Barry K."/>
            <person name="Grigoriev I.V."/>
            <person name="Crous P."/>
            <person name="Smith M.E."/>
        </authorList>
    </citation>
    <scope>NUCLEOTIDE SEQUENCE</scope>
    <source>
        <strain evidence="4">RSA 861</strain>
    </source>
</reference>
<comment type="caution">
    <text evidence="4">The sequence shown here is derived from an EMBL/GenBank/DDBJ whole genome shotgun (WGS) entry which is preliminary data.</text>
</comment>
<dbReference type="PANTHER" id="PTHR45994:SF1">
    <property type="entry name" value="FI21225P1"/>
    <property type="match status" value="1"/>
</dbReference>
<dbReference type="PANTHER" id="PTHR45994">
    <property type="entry name" value="FI21225P1"/>
    <property type="match status" value="1"/>
</dbReference>
<organism evidence="4 5">
    <name type="scientific">Tieghemiomyces parasiticus</name>
    <dbReference type="NCBI Taxonomy" id="78921"/>
    <lineage>
        <taxon>Eukaryota</taxon>
        <taxon>Fungi</taxon>
        <taxon>Fungi incertae sedis</taxon>
        <taxon>Zoopagomycota</taxon>
        <taxon>Kickxellomycotina</taxon>
        <taxon>Dimargaritomycetes</taxon>
        <taxon>Dimargaritales</taxon>
        <taxon>Dimargaritaceae</taxon>
        <taxon>Tieghemiomyces</taxon>
    </lineage>
</organism>
<evidence type="ECO:0000256" key="2">
    <source>
        <dbReference type="ARBA" id="ARBA00022490"/>
    </source>
</evidence>
<dbReference type="Gene3D" id="1.25.10.10">
    <property type="entry name" value="Leucine-rich Repeat Variant"/>
    <property type="match status" value="1"/>
</dbReference>
<evidence type="ECO:0000256" key="3">
    <source>
        <dbReference type="SAM" id="MobiDB-lite"/>
    </source>
</evidence>
<keyword evidence="2" id="KW-0963">Cytoplasm</keyword>
<feature type="region of interest" description="Disordered" evidence="3">
    <location>
        <begin position="835"/>
        <end position="864"/>
    </location>
</feature>
<dbReference type="InterPro" id="IPR011989">
    <property type="entry name" value="ARM-like"/>
</dbReference>
<dbReference type="GO" id="GO:0051879">
    <property type="term" value="F:Hsp90 protein binding"/>
    <property type="evidence" value="ECO:0007669"/>
    <property type="project" value="TreeGrafter"/>
</dbReference>
<feature type="region of interest" description="Disordered" evidence="3">
    <location>
        <begin position="931"/>
        <end position="953"/>
    </location>
</feature>
<gene>
    <name evidence="4" type="primary">SHE4_2</name>
    <name evidence="4" type="ORF">IWQ60_004476</name>
</gene>
<dbReference type="InterPro" id="IPR016024">
    <property type="entry name" value="ARM-type_fold"/>
</dbReference>
<evidence type="ECO:0000313" key="5">
    <source>
        <dbReference type="Proteomes" id="UP001150569"/>
    </source>
</evidence>
<dbReference type="EMBL" id="JANBPT010000217">
    <property type="protein sequence ID" value="KAJ1925575.1"/>
    <property type="molecule type" value="Genomic_DNA"/>
</dbReference>
<feature type="compositionally biased region" description="Basic and acidic residues" evidence="3">
    <location>
        <begin position="835"/>
        <end position="848"/>
    </location>
</feature>
<dbReference type="Proteomes" id="UP001150569">
    <property type="component" value="Unassembled WGS sequence"/>
</dbReference>
<evidence type="ECO:0000313" key="4">
    <source>
        <dbReference type="EMBL" id="KAJ1925575.1"/>
    </source>
</evidence>
<evidence type="ECO:0000256" key="1">
    <source>
        <dbReference type="ARBA" id="ARBA00004496"/>
    </source>
</evidence>
<dbReference type="AlphaFoldDB" id="A0A9W8A7R9"/>
<sequence length="1040" mass="112885">MAGPPMPNARSRSAKPSEFQYCHGQACDRLLKLCEDLHDLHRTEAQAGAESVTDAIPGPPATSTCRCTEAARQFVSWTTTAFFPIDPGTAQPQFQATLLSQRPVLSVWAQALVELAALAAPSPFFYLVPALFPTALAPHASPCQRALLEQPALHAIFAQLAARFHAHLASPTADADDTNRPEDPLAVELVTLLHRDVLDTEDRDLHLRALGALTAFLTVPYLNAITVQTLTKDGGVFEAVFDTLELRSVGVQYHTLVLAGRAATQKACAAGLAVHGRDYLKSRIQAAVRWCHDRDTTETDTAPAGRTLDGPVILGLLAVPAVAQLTITNRVALSTRDPSLPPAPELAEPVVPPLTLVLSLRTFLVRAAKWIPPTHVMGSPSTISKSRPTTSDPADHTLFRLIGSNWALETLLESTLYCLYLPDLRAMILRDKVLWEALTTRLATPLRNLEQTDHLHRPLALALATSTLGLLHTIATFIDALTKYPAKPTEDQKQSQRLREYAQRGQNQGQAPAAAALAEPTPPTEAEMTDLLHRFTRLNPTVLPWWTGVYRHTMDFWKRHVEYRTLCLALPYRLETGNKADEGRAESENNPRLSLSLRQTLSTFQLAARSCTNLATAPPLRAPLVQGGAVSILLETIKVAYTLLQLHPRNKAGVEPTTSSAAARFWAGPSADLRLTCVHALAKLTISVNPNLAFTSGQARSLAAVLSETLPLTADLEGDAERSDRRISPTLLRFEAIMALTNLASMQMVELPAAPGTNSATTTAAANLSVGEIDMGTYIAIPCGALTALQPLLLDDHPLIVRAAAELLCNLSIVDPVMTEYATSCQRFVDAMRAPHDGDAKAPKRPEEQAGEEDGQNRAGDDQDAPYQRCKIHLLIALTGSADRGTRSAASGALAILTGVPIIAQALAYHPRGPEALLDLLHSTISKPKAGSALETCNDDNPEASEEDENDDDVTSRPLAARAAQVEPDFPLMHRALACWRNVLEEFPRECPAYMEWVRGERLVTAIRDVTILAVRAQDTTVQEACTQAYEALQNRRKAN</sequence>
<feature type="region of interest" description="Disordered" evidence="3">
    <location>
        <begin position="488"/>
        <end position="522"/>
    </location>
</feature>